<accession>A0A517YNW4</accession>
<feature type="transmembrane region" description="Helical" evidence="2">
    <location>
        <begin position="79"/>
        <end position="98"/>
    </location>
</feature>
<keyword evidence="2" id="KW-1133">Transmembrane helix</keyword>
<keyword evidence="2" id="KW-0472">Membrane</keyword>
<keyword evidence="4" id="KW-1185">Reference proteome</keyword>
<proteinExistence type="predicted"/>
<dbReference type="Proteomes" id="UP000315017">
    <property type="component" value="Chromosome"/>
</dbReference>
<evidence type="ECO:0000256" key="2">
    <source>
        <dbReference type="SAM" id="Phobius"/>
    </source>
</evidence>
<organism evidence="3 4">
    <name type="scientific">Anatilimnocola aggregata</name>
    <dbReference type="NCBI Taxonomy" id="2528021"/>
    <lineage>
        <taxon>Bacteria</taxon>
        <taxon>Pseudomonadati</taxon>
        <taxon>Planctomycetota</taxon>
        <taxon>Planctomycetia</taxon>
        <taxon>Pirellulales</taxon>
        <taxon>Pirellulaceae</taxon>
        <taxon>Anatilimnocola</taxon>
    </lineage>
</organism>
<evidence type="ECO:0000313" key="3">
    <source>
        <dbReference type="EMBL" id="QDU31900.1"/>
    </source>
</evidence>
<evidence type="ECO:0000256" key="1">
    <source>
        <dbReference type="SAM" id="MobiDB-lite"/>
    </source>
</evidence>
<keyword evidence="2" id="KW-0812">Transmembrane</keyword>
<evidence type="ECO:0000313" key="4">
    <source>
        <dbReference type="Proteomes" id="UP000315017"/>
    </source>
</evidence>
<reference evidence="3 4" key="1">
    <citation type="submission" date="2019-02" db="EMBL/GenBank/DDBJ databases">
        <title>Deep-cultivation of Planctomycetes and their phenomic and genomic characterization uncovers novel biology.</title>
        <authorList>
            <person name="Wiegand S."/>
            <person name="Jogler M."/>
            <person name="Boedeker C."/>
            <person name="Pinto D."/>
            <person name="Vollmers J."/>
            <person name="Rivas-Marin E."/>
            <person name="Kohn T."/>
            <person name="Peeters S.H."/>
            <person name="Heuer A."/>
            <person name="Rast P."/>
            <person name="Oberbeckmann S."/>
            <person name="Bunk B."/>
            <person name="Jeske O."/>
            <person name="Meyerdierks A."/>
            <person name="Storesund J.E."/>
            <person name="Kallscheuer N."/>
            <person name="Luecker S."/>
            <person name="Lage O.M."/>
            <person name="Pohl T."/>
            <person name="Merkel B.J."/>
            <person name="Hornburger P."/>
            <person name="Mueller R.-W."/>
            <person name="Bruemmer F."/>
            <person name="Labrenz M."/>
            <person name="Spormann A.M."/>
            <person name="Op den Camp H."/>
            <person name="Overmann J."/>
            <person name="Amann R."/>
            <person name="Jetten M.S.M."/>
            <person name="Mascher T."/>
            <person name="Medema M.H."/>
            <person name="Devos D.P."/>
            <person name="Kaster A.-K."/>
            <person name="Ovreas L."/>
            <person name="Rohde M."/>
            <person name="Galperin M.Y."/>
            <person name="Jogler C."/>
        </authorList>
    </citation>
    <scope>NUCLEOTIDE SEQUENCE [LARGE SCALE GENOMIC DNA]</scope>
    <source>
        <strain evidence="3 4">ETA_A8</strain>
    </source>
</reference>
<name>A0A517YNW4_9BACT</name>
<dbReference type="KEGG" id="aagg:ETAA8_70620"/>
<protein>
    <submittedName>
        <fullName evidence="3">Uncharacterized protein</fullName>
    </submittedName>
</protein>
<dbReference type="EMBL" id="CP036274">
    <property type="protein sequence ID" value="QDU31900.1"/>
    <property type="molecule type" value="Genomic_DNA"/>
</dbReference>
<dbReference type="OrthoDB" id="1090891at2"/>
<feature type="region of interest" description="Disordered" evidence="1">
    <location>
        <begin position="351"/>
        <end position="374"/>
    </location>
</feature>
<dbReference type="AlphaFoldDB" id="A0A517YNW4"/>
<sequence length="387" mass="41580">MDSAQTATTAIPLTAPNLRASVAARRAARAALPAVLPPPLPSTNGMEPLPKVDGEVPRRFEPSESVESSTDWLHRNTSFAVSMVVHLLLLIGLALWGLNDTPKRGHVELSAAPTDAEPEPFVQMLAPAEPVADLDEILSQMSGDMTDLPDADKLALENFSTTADAPGSFDFSRDVIPNGQLMQELGGGVGNGEAGGGTGGLGAGLEIGNMLQFVERLQRAGAKSGDVQISLIWDNYNDLDLHVITPRNENIFFGHRRSRCKGELDVDMNAGAGTTREPVENVYWGKGKAPLGKFRVGVHHFRNHGDADPTPFELRIVVDGKTEIVTGEISAGSPRLIMYEFERKASDRILNQGPASQASPSPNDESPLLSRRRFSPANALENILKND</sequence>
<feature type="compositionally biased region" description="Polar residues" evidence="1">
    <location>
        <begin position="353"/>
        <end position="364"/>
    </location>
</feature>
<dbReference type="RefSeq" id="WP_145099829.1">
    <property type="nucleotide sequence ID" value="NZ_CP036274.1"/>
</dbReference>
<gene>
    <name evidence="3" type="ORF">ETAA8_70620</name>
</gene>